<dbReference type="InterPro" id="IPR047817">
    <property type="entry name" value="ABC2_TM_bact-type"/>
</dbReference>
<feature type="transmembrane region" description="Helical" evidence="11">
    <location>
        <begin position="121"/>
        <end position="147"/>
    </location>
</feature>
<feature type="transmembrane region" description="Helical" evidence="11">
    <location>
        <begin position="44"/>
        <end position="68"/>
    </location>
</feature>
<organism evidence="13 14">
    <name type="scientific">Comamonas serinivorans</name>
    <dbReference type="NCBI Taxonomy" id="1082851"/>
    <lineage>
        <taxon>Bacteria</taxon>
        <taxon>Pseudomonadati</taxon>
        <taxon>Pseudomonadota</taxon>
        <taxon>Betaproteobacteria</taxon>
        <taxon>Burkholderiales</taxon>
        <taxon>Comamonadaceae</taxon>
        <taxon>Comamonas</taxon>
    </lineage>
</organism>
<keyword evidence="10 11" id="KW-0472">Membrane</keyword>
<feature type="transmembrane region" description="Helical" evidence="11">
    <location>
        <begin position="246"/>
        <end position="264"/>
    </location>
</feature>
<keyword evidence="7" id="KW-0972">Capsule biogenesis/degradation</keyword>
<feature type="transmembrane region" description="Helical" evidence="11">
    <location>
        <begin position="190"/>
        <end position="211"/>
    </location>
</feature>
<evidence type="ECO:0000256" key="2">
    <source>
        <dbReference type="ARBA" id="ARBA00007783"/>
    </source>
</evidence>
<evidence type="ECO:0000256" key="6">
    <source>
        <dbReference type="ARBA" id="ARBA00022692"/>
    </source>
</evidence>
<evidence type="ECO:0000256" key="8">
    <source>
        <dbReference type="ARBA" id="ARBA00022989"/>
    </source>
</evidence>
<evidence type="ECO:0000313" key="13">
    <source>
        <dbReference type="EMBL" id="ARU06963.1"/>
    </source>
</evidence>
<keyword evidence="6 11" id="KW-0812">Transmembrane</keyword>
<keyword evidence="5" id="KW-0762">Sugar transport</keyword>
<dbReference type="AlphaFoldDB" id="A0A1Y0ETN3"/>
<dbReference type="KEGG" id="cser:CCO03_17940"/>
<keyword evidence="8 11" id="KW-1133">Transmembrane helix</keyword>
<evidence type="ECO:0000256" key="11">
    <source>
        <dbReference type="RuleBase" id="RU361157"/>
    </source>
</evidence>
<dbReference type="PRINTS" id="PR00164">
    <property type="entry name" value="ABC2TRNSPORT"/>
</dbReference>
<dbReference type="GO" id="GO:0140359">
    <property type="term" value="F:ABC-type transporter activity"/>
    <property type="evidence" value="ECO:0007669"/>
    <property type="project" value="InterPro"/>
</dbReference>
<evidence type="ECO:0000256" key="4">
    <source>
        <dbReference type="ARBA" id="ARBA00022475"/>
    </source>
</evidence>
<dbReference type="OrthoDB" id="9786910at2"/>
<evidence type="ECO:0000256" key="1">
    <source>
        <dbReference type="ARBA" id="ARBA00004651"/>
    </source>
</evidence>
<dbReference type="GO" id="GO:0015774">
    <property type="term" value="P:polysaccharide transport"/>
    <property type="evidence" value="ECO:0007669"/>
    <property type="project" value="UniProtKB-KW"/>
</dbReference>
<evidence type="ECO:0000259" key="12">
    <source>
        <dbReference type="PROSITE" id="PS51012"/>
    </source>
</evidence>
<dbReference type="InterPro" id="IPR000412">
    <property type="entry name" value="ABC_2_transport"/>
</dbReference>
<keyword evidence="14" id="KW-1185">Reference proteome</keyword>
<dbReference type="PANTHER" id="PTHR30413">
    <property type="entry name" value="INNER MEMBRANE TRANSPORT PERMEASE"/>
    <property type="match status" value="1"/>
</dbReference>
<dbReference type="PROSITE" id="PS51012">
    <property type="entry name" value="ABC_TM2"/>
    <property type="match status" value="1"/>
</dbReference>
<gene>
    <name evidence="13" type="ORF">CCO03_17940</name>
</gene>
<accession>A0A1Y0ETN3</accession>
<keyword evidence="3 11" id="KW-0813">Transport</keyword>
<dbReference type="Pfam" id="PF01061">
    <property type="entry name" value="ABC2_membrane"/>
    <property type="match status" value="1"/>
</dbReference>
<dbReference type="GO" id="GO:0015920">
    <property type="term" value="P:lipopolysaccharide transport"/>
    <property type="evidence" value="ECO:0007669"/>
    <property type="project" value="TreeGrafter"/>
</dbReference>
<comment type="similarity">
    <text evidence="2 11">Belongs to the ABC-2 integral membrane protein family.</text>
</comment>
<evidence type="ECO:0000256" key="9">
    <source>
        <dbReference type="ARBA" id="ARBA00023047"/>
    </source>
</evidence>
<dbReference type="Proteomes" id="UP000196138">
    <property type="component" value="Chromosome"/>
</dbReference>
<dbReference type="PIRSF" id="PIRSF006648">
    <property type="entry name" value="DrrB"/>
    <property type="match status" value="1"/>
</dbReference>
<evidence type="ECO:0000256" key="5">
    <source>
        <dbReference type="ARBA" id="ARBA00022597"/>
    </source>
</evidence>
<dbReference type="GO" id="GO:0043190">
    <property type="term" value="C:ATP-binding cassette (ABC) transporter complex"/>
    <property type="evidence" value="ECO:0007669"/>
    <property type="project" value="InterPro"/>
</dbReference>
<dbReference type="InterPro" id="IPR013525">
    <property type="entry name" value="ABC2_TM"/>
</dbReference>
<sequence length="275" mass="30026">MNPHARLPWSPLAMGRSLWHHRELIARMARRDVAARYRGTVGGLLWAVITPIVMLAVYTFVFSVVFQAKWGTLEQSRTQFALILYAGLLMHGLLAEVLNGAPGLIPAHGNYVKKVVFPLEVLPVVSLCTALFQWCIGLVVLLVACALLNGGIPATAPLIVLVVVPLLLMVLALGWLASALGVYLRDLGQVMVVITTILLFMSPVFFPLTAIPQEYRLFMQANPLTFIIEQGRAVLIWGQAPDWAGLLAYTGVALVLAWLGFAGFQATRKGFADVL</sequence>
<evidence type="ECO:0000256" key="3">
    <source>
        <dbReference type="ARBA" id="ARBA00022448"/>
    </source>
</evidence>
<keyword evidence="4 11" id="KW-1003">Cell membrane</keyword>
<reference evidence="13 14" key="1">
    <citation type="submission" date="2017-05" db="EMBL/GenBank/DDBJ databases">
        <authorList>
            <person name="Song R."/>
            <person name="Chenine A.L."/>
            <person name="Ruprecht R.M."/>
        </authorList>
    </citation>
    <scope>NUCLEOTIDE SEQUENCE [LARGE SCALE GENOMIC DNA]</scope>
    <source>
        <strain evidence="13 14">DSM 26136</strain>
    </source>
</reference>
<evidence type="ECO:0000256" key="10">
    <source>
        <dbReference type="ARBA" id="ARBA00023136"/>
    </source>
</evidence>
<feature type="transmembrane region" description="Helical" evidence="11">
    <location>
        <begin position="80"/>
        <end position="101"/>
    </location>
</feature>
<dbReference type="PANTHER" id="PTHR30413:SF10">
    <property type="entry name" value="CAPSULE POLYSACCHARIDE EXPORT INNER-MEMBRANE PROTEIN CTRC"/>
    <property type="match status" value="1"/>
</dbReference>
<name>A0A1Y0ETN3_9BURK</name>
<evidence type="ECO:0000256" key="7">
    <source>
        <dbReference type="ARBA" id="ARBA00022903"/>
    </source>
</evidence>
<protein>
    <recommendedName>
        <fullName evidence="11">Transport permease protein</fullName>
    </recommendedName>
</protein>
<keyword evidence="9" id="KW-0625">Polysaccharide transport</keyword>
<evidence type="ECO:0000313" key="14">
    <source>
        <dbReference type="Proteomes" id="UP000196138"/>
    </source>
</evidence>
<dbReference type="EMBL" id="CP021455">
    <property type="protein sequence ID" value="ARU06963.1"/>
    <property type="molecule type" value="Genomic_DNA"/>
</dbReference>
<feature type="transmembrane region" description="Helical" evidence="11">
    <location>
        <begin position="159"/>
        <end position="184"/>
    </location>
</feature>
<feature type="domain" description="ABC transmembrane type-2" evidence="12">
    <location>
        <begin position="42"/>
        <end position="267"/>
    </location>
</feature>
<comment type="subcellular location">
    <subcellularLocation>
        <location evidence="11">Cell inner membrane</location>
        <topology evidence="11">Multi-pass membrane protein</topology>
    </subcellularLocation>
    <subcellularLocation>
        <location evidence="1">Cell membrane</location>
        <topology evidence="1">Multi-pass membrane protein</topology>
    </subcellularLocation>
</comment>
<proteinExistence type="inferred from homology"/>